<evidence type="ECO:0000313" key="1">
    <source>
        <dbReference type="EMBL" id="PNX76946.1"/>
    </source>
</evidence>
<dbReference type="Proteomes" id="UP000236291">
    <property type="component" value="Unassembled WGS sequence"/>
</dbReference>
<organism evidence="1 2">
    <name type="scientific">Trifolium pratense</name>
    <name type="common">Red clover</name>
    <dbReference type="NCBI Taxonomy" id="57577"/>
    <lineage>
        <taxon>Eukaryota</taxon>
        <taxon>Viridiplantae</taxon>
        <taxon>Streptophyta</taxon>
        <taxon>Embryophyta</taxon>
        <taxon>Tracheophyta</taxon>
        <taxon>Spermatophyta</taxon>
        <taxon>Magnoliopsida</taxon>
        <taxon>eudicotyledons</taxon>
        <taxon>Gunneridae</taxon>
        <taxon>Pentapetalae</taxon>
        <taxon>rosids</taxon>
        <taxon>fabids</taxon>
        <taxon>Fabales</taxon>
        <taxon>Fabaceae</taxon>
        <taxon>Papilionoideae</taxon>
        <taxon>50 kb inversion clade</taxon>
        <taxon>NPAAA clade</taxon>
        <taxon>Hologalegina</taxon>
        <taxon>IRL clade</taxon>
        <taxon>Trifolieae</taxon>
        <taxon>Trifolium</taxon>
    </lineage>
</organism>
<reference evidence="1 2" key="1">
    <citation type="journal article" date="2014" name="Am. J. Bot.">
        <title>Genome assembly and annotation for red clover (Trifolium pratense; Fabaceae).</title>
        <authorList>
            <person name="Istvanek J."/>
            <person name="Jaros M."/>
            <person name="Krenek A."/>
            <person name="Repkova J."/>
        </authorList>
    </citation>
    <scope>NUCLEOTIDE SEQUENCE [LARGE SCALE GENOMIC DNA]</scope>
    <source>
        <strain evidence="2">cv. Tatra</strain>
        <tissue evidence="1">Young leaves</tissue>
    </source>
</reference>
<protein>
    <submittedName>
        <fullName evidence="1">Uncharacterized protein</fullName>
    </submittedName>
</protein>
<sequence>MRFAMVGGRMQFAMGWDNLWLKQRQPLPGLWPARNIGRGGEFRQRSSAVPQMQYLFYDDYCFEIITLCLEYQHFAATTLLLLSVYNLYKYAIKYFSFRRSK</sequence>
<dbReference type="AlphaFoldDB" id="A0A2K3LEJ7"/>
<comment type="caution">
    <text evidence="1">The sequence shown here is derived from an EMBL/GenBank/DDBJ whole genome shotgun (WGS) entry which is preliminary data.</text>
</comment>
<reference evidence="1 2" key="2">
    <citation type="journal article" date="2017" name="Front. Plant Sci.">
        <title>Gene Classification and Mining of Molecular Markers Useful in Red Clover (Trifolium pratense) Breeding.</title>
        <authorList>
            <person name="Istvanek J."/>
            <person name="Dluhosova J."/>
            <person name="Dluhos P."/>
            <person name="Patkova L."/>
            <person name="Nedelnik J."/>
            <person name="Repkova J."/>
        </authorList>
    </citation>
    <scope>NUCLEOTIDE SEQUENCE [LARGE SCALE GENOMIC DNA]</scope>
    <source>
        <strain evidence="2">cv. Tatra</strain>
        <tissue evidence="1">Young leaves</tissue>
    </source>
</reference>
<name>A0A2K3LEJ7_TRIPR</name>
<gene>
    <name evidence="1" type="ORF">L195_g032905</name>
</gene>
<proteinExistence type="predicted"/>
<evidence type="ECO:0000313" key="2">
    <source>
        <dbReference type="Proteomes" id="UP000236291"/>
    </source>
</evidence>
<accession>A0A2K3LEJ7</accession>
<dbReference type="EMBL" id="ASHM01031528">
    <property type="protein sequence ID" value="PNX76946.1"/>
    <property type="molecule type" value="Genomic_DNA"/>
</dbReference>